<organism evidence="3 4">
    <name type="scientific">Vermiconidia calcicola</name>
    <dbReference type="NCBI Taxonomy" id="1690605"/>
    <lineage>
        <taxon>Eukaryota</taxon>
        <taxon>Fungi</taxon>
        <taxon>Dikarya</taxon>
        <taxon>Ascomycota</taxon>
        <taxon>Pezizomycotina</taxon>
        <taxon>Dothideomycetes</taxon>
        <taxon>Dothideomycetidae</taxon>
        <taxon>Mycosphaerellales</taxon>
        <taxon>Extremaceae</taxon>
        <taxon>Vermiconidia</taxon>
    </lineage>
</organism>
<dbReference type="Proteomes" id="UP001345827">
    <property type="component" value="Unassembled WGS sequence"/>
</dbReference>
<reference evidence="3 4" key="1">
    <citation type="submission" date="2023-06" db="EMBL/GenBank/DDBJ databases">
        <title>Black Yeasts Isolated from many extreme environments.</title>
        <authorList>
            <person name="Coleine C."/>
            <person name="Stajich J.E."/>
            <person name="Selbmann L."/>
        </authorList>
    </citation>
    <scope>NUCLEOTIDE SEQUENCE [LARGE SCALE GENOMIC DNA]</scope>
    <source>
        <strain evidence="3 4">CCFEE 5887</strain>
    </source>
</reference>
<dbReference type="Pfam" id="PF04082">
    <property type="entry name" value="Fungal_trans"/>
    <property type="match status" value="1"/>
</dbReference>
<dbReference type="PANTHER" id="PTHR47654">
    <property type="entry name" value="ZN(II)2CYS6 TRANSCRIPTION FACTOR (EUROFUNG)-RELATED"/>
    <property type="match status" value="1"/>
</dbReference>
<dbReference type="CDD" id="cd12148">
    <property type="entry name" value="fungal_TF_MHR"/>
    <property type="match status" value="1"/>
</dbReference>
<keyword evidence="1" id="KW-0539">Nucleus</keyword>
<dbReference type="GO" id="GO:0006351">
    <property type="term" value="P:DNA-templated transcription"/>
    <property type="evidence" value="ECO:0007669"/>
    <property type="project" value="InterPro"/>
</dbReference>
<keyword evidence="4" id="KW-1185">Reference proteome</keyword>
<accession>A0AAV9Q1N7</accession>
<proteinExistence type="predicted"/>
<evidence type="ECO:0000259" key="2">
    <source>
        <dbReference type="SMART" id="SM00906"/>
    </source>
</evidence>
<dbReference type="GO" id="GO:0003677">
    <property type="term" value="F:DNA binding"/>
    <property type="evidence" value="ECO:0007669"/>
    <property type="project" value="InterPro"/>
</dbReference>
<evidence type="ECO:0000313" key="4">
    <source>
        <dbReference type="Proteomes" id="UP001345827"/>
    </source>
</evidence>
<dbReference type="PANTHER" id="PTHR47654:SF5">
    <property type="entry name" value="TRANSCRIPTION FACTOR DOMAIN-CONTAINING PROTEIN"/>
    <property type="match status" value="1"/>
</dbReference>
<dbReference type="AlphaFoldDB" id="A0AAV9Q1N7"/>
<dbReference type="EMBL" id="JAXLQG010000013">
    <property type="protein sequence ID" value="KAK5533447.1"/>
    <property type="molecule type" value="Genomic_DNA"/>
</dbReference>
<protein>
    <recommendedName>
        <fullName evidence="2">Xylanolytic transcriptional activator regulatory domain-containing protein</fullName>
    </recommendedName>
</protein>
<comment type="caution">
    <text evidence="3">The sequence shown here is derived from an EMBL/GenBank/DDBJ whole genome shotgun (WGS) entry which is preliminary data.</text>
</comment>
<dbReference type="InterPro" id="IPR053230">
    <property type="entry name" value="Trans_reg_galc"/>
</dbReference>
<name>A0AAV9Q1N7_9PEZI</name>
<evidence type="ECO:0000256" key="1">
    <source>
        <dbReference type="ARBA" id="ARBA00023242"/>
    </source>
</evidence>
<dbReference type="GO" id="GO:0008270">
    <property type="term" value="F:zinc ion binding"/>
    <property type="evidence" value="ECO:0007669"/>
    <property type="project" value="InterPro"/>
</dbReference>
<feature type="domain" description="Xylanolytic transcriptional activator regulatory" evidence="2">
    <location>
        <begin position="177"/>
        <end position="250"/>
    </location>
</feature>
<evidence type="ECO:0000313" key="3">
    <source>
        <dbReference type="EMBL" id="KAK5533447.1"/>
    </source>
</evidence>
<dbReference type="InterPro" id="IPR007219">
    <property type="entry name" value="XnlR_reg_dom"/>
</dbReference>
<sequence>MTRAARYLFTPADSPFNWLQEPEWLADAKFSYFVDEDDVLGVDEDFLDALRLPSSAAISVLSEAFFHASEPILNLIAKAQFLERSAEVVHGLNHVSWEQRRWLASANLMWAIGAKWLHMAKLKDEDLGIDDHLVYYARARALGHDHRIIKDHPNVRGVQTLGLLSFYLWVNGSINRAWSMVGIAIRHATGLGLHLKTIDSRLAPVQLEEMVNTWYSLYNLEVILSEILGRPTSTAVTDMTAHMAANQHETPHPSAGNAHAPQHRAVWEDFLRRTRSVTQTSGRGQMPWRNFSSIPDSSPWNHHFYYNRLCTISHLIERCVYGPEQQASRLEVQQRLRDLQRDLTAWEKSLPKELNLWSGGDGDTDPRVKISLALYHQSLKMTLYRSCLCEIDIPGQSRESQEFNMNSGQNCVHAAMSMMDILPELPTMHELVRLLPWWNLLHYLSQALSVFVLELCIDARHLHGSPNKLETCIVKAMSYLQCLASQSRSTYRAWRTFRLLLTLVNGRVPTLNIADIPSEIYMPPNWRPTDEVQLLTDLVGR</sequence>
<gene>
    <name evidence="3" type="ORF">LTR25_007313</name>
</gene>
<dbReference type="SMART" id="SM00906">
    <property type="entry name" value="Fungal_trans"/>
    <property type="match status" value="1"/>
</dbReference>